<organism evidence="8 9">
    <name type="scientific">Parabacteroides gordonii MS-1 = DSM 23371</name>
    <dbReference type="NCBI Taxonomy" id="1203610"/>
    <lineage>
        <taxon>Bacteria</taxon>
        <taxon>Pseudomonadati</taxon>
        <taxon>Bacteroidota</taxon>
        <taxon>Bacteroidia</taxon>
        <taxon>Bacteroidales</taxon>
        <taxon>Tannerellaceae</taxon>
        <taxon>Parabacteroides</taxon>
    </lineage>
</organism>
<evidence type="ECO:0000256" key="4">
    <source>
        <dbReference type="ARBA" id="ARBA00023136"/>
    </source>
</evidence>
<keyword evidence="9" id="KW-1185">Reference proteome</keyword>
<dbReference type="HOGENOM" id="CLU_015553_0_1_10"/>
<dbReference type="Gene3D" id="1.25.40.390">
    <property type="match status" value="1"/>
</dbReference>
<dbReference type="InterPro" id="IPR011990">
    <property type="entry name" value="TPR-like_helical_dom_sf"/>
</dbReference>
<dbReference type="STRING" id="1203610.HMPREF1536_05150"/>
<evidence type="ECO:0000256" key="5">
    <source>
        <dbReference type="ARBA" id="ARBA00023237"/>
    </source>
</evidence>
<dbReference type="PATRIC" id="fig|1203610.3.peg.5264"/>
<comment type="similarity">
    <text evidence="2">Belongs to the SusD family.</text>
</comment>
<evidence type="ECO:0000313" key="8">
    <source>
        <dbReference type="EMBL" id="KKB47506.1"/>
    </source>
</evidence>
<evidence type="ECO:0000259" key="7">
    <source>
        <dbReference type="Pfam" id="PF14322"/>
    </source>
</evidence>
<name>A0A0F5IPN4_9BACT</name>
<keyword evidence="5" id="KW-0998">Cell outer membrane</keyword>
<dbReference type="Pfam" id="PF07980">
    <property type="entry name" value="SusD_RagB"/>
    <property type="match status" value="1"/>
</dbReference>
<proteinExistence type="inferred from homology"/>
<evidence type="ECO:0000256" key="1">
    <source>
        <dbReference type="ARBA" id="ARBA00004442"/>
    </source>
</evidence>
<protein>
    <recommendedName>
        <fullName evidence="10">RagB/SusD domain-containing protein</fullName>
    </recommendedName>
</protein>
<evidence type="ECO:0000313" key="9">
    <source>
        <dbReference type="Proteomes" id="UP000033035"/>
    </source>
</evidence>
<dbReference type="RefSeq" id="WP_199884267.1">
    <property type="nucleotide sequence ID" value="NZ_KQ033921.1"/>
</dbReference>
<dbReference type="GO" id="GO:0009279">
    <property type="term" value="C:cell outer membrane"/>
    <property type="evidence" value="ECO:0007669"/>
    <property type="project" value="UniProtKB-SubCell"/>
</dbReference>
<sequence length="614" mass="70852">MMKKYIIIFVTLLFLVSCNDDFLERHPVESQTEATAFKTYDNFKTYGWQLYKVFNDDNILRKVGTTSENGYYEGDVLAGYLEKKGVNARNKYAFRTATVPSSGEGWDFTFVRNVNIMLGNIEKSSMNEADQAHWRSVGYFFRAFYYAELIARFGDVPWVDRIITEDNEEMMLGIRTPRKEVAQHVLDDLLYAEKNIKTGGDGNNTINVHCIRALISRFCLFEGTWRKYHGLGDETVFLNESVRASEELMKAFPTVHANYGEMFTSEDLGKVPGVILYKEYVANVLTSNHGHYERTSSGANEMNKGMVNMYLCQDGKPIKKSALYDGDKSLYDEMRNRDHRLLQVVLPPYKVNAAGSNTDWSFTDDPADREYIDYMINAGVTTASHKALPVFNWSGTLVRSIPNIEPGAPQVFLACRSGYYMYKHYNRWDTNSNQSSMNTADKPIFKIEEVLLNYAEAKYELGAFDQNVADKTINKLRPRANVALMKVAEIDETFDPDRDQTVDPILWEIRRERIVELMGEGFGFYDIRRWKKAPWFINRQQIGMWVKRSEVSSQVKIWDPNTKLPNPDLQEGYIYLFNDPVQDGLGWQDQYYLYPIPLNDLSLNTNLVQNPGWN</sequence>
<evidence type="ECO:0000256" key="3">
    <source>
        <dbReference type="ARBA" id="ARBA00022729"/>
    </source>
</evidence>
<feature type="domain" description="RagB/SusD" evidence="6">
    <location>
        <begin position="291"/>
        <end position="613"/>
    </location>
</feature>
<dbReference type="Pfam" id="PF14322">
    <property type="entry name" value="SusD-like_3"/>
    <property type="match status" value="1"/>
</dbReference>
<dbReference type="SUPFAM" id="SSF48452">
    <property type="entry name" value="TPR-like"/>
    <property type="match status" value="1"/>
</dbReference>
<dbReference type="EMBL" id="AQHW01000029">
    <property type="protein sequence ID" value="KKB47506.1"/>
    <property type="molecule type" value="Genomic_DNA"/>
</dbReference>
<comment type="caution">
    <text evidence="8">The sequence shown here is derived from an EMBL/GenBank/DDBJ whole genome shotgun (WGS) entry which is preliminary data.</text>
</comment>
<gene>
    <name evidence="8" type="ORF">HMPREF1536_05150</name>
</gene>
<reference evidence="8 9" key="1">
    <citation type="submission" date="2013-04" db="EMBL/GenBank/DDBJ databases">
        <title>The Genome Sequence of Parabacteroides gordonii DSM 23371.</title>
        <authorList>
            <consortium name="The Broad Institute Genomics Platform"/>
            <person name="Earl A."/>
            <person name="Ward D."/>
            <person name="Feldgarden M."/>
            <person name="Gevers D."/>
            <person name="Martens E."/>
            <person name="Sakamoto M."/>
            <person name="Benno Y."/>
            <person name="Suzuki N."/>
            <person name="Matsunaga N."/>
            <person name="Koshihara K."/>
            <person name="Seki M."/>
            <person name="Komiya H."/>
            <person name="Walker B."/>
            <person name="Young S."/>
            <person name="Zeng Q."/>
            <person name="Gargeya S."/>
            <person name="Fitzgerald M."/>
            <person name="Haas B."/>
            <person name="Abouelleil A."/>
            <person name="Allen A.W."/>
            <person name="Alvarado L."/>
            <person name="Arachchi H.M."/>
            <person name="Berlin A.M."/>
            <person name="Chapman S.B."/>
            <person name="Gainer-Dewar J."/>
            <person name="Goldberg J."/>
            <person name="Griggs A."/>
            <person name="Gujja S."/>
            <person name="Hansen M."/>
            <person name="Howarth C."/>
            <person name="Imamovic A."/>
            <person name="Ireland A."/>
            <person name="Larimer J."/>
            <person name="McCowan C."/>
            <person name="Murphy C."/>
            <person name="Pearson M."/>
            <person name="Poon T.W."/>
            <person name="Priest M."/>
            <person name="Roberts A."/>
            <person name="Saif S."/>
            <person name="Shea T."/>
            <person name="Sisk P."/>
            <person name="Sykes S."/>
            <person name="Wortman J."/>
            <person name="Nusbaum C."/>
            <person name="Birren B."/>
        </authorList>
    </citation>
    <scope>NUCLEOTIDE SEQUENCE [LARGE SCALE GENOMIC DNA]</scope>
    <source>
        <strain evidence="8 9">MS-1</strain>
    </source>
</reference>
<evidence type="ECO:0008006" key="10">
    <source>
        <dbReference type="Google" id="ProtNLM"/>
    </source>
</evidence>
<accession>A0A0F5IPN4</accession>
<dbReference type="InterPro" id="IPR012944">
    <property type="entry name" value="SusD_RagB_dom"/>
</dbReference>
<keyword evidence="4" id="KW-0472">Membrane</keyword>
<dbReference type="PROSITE" id="PS51257">
    <property type="entry name" value="PROKAR_LIPOPROTEIN"/>
    <property type="match status" value="1"/>
</dbReference>
<dbReference type="Proteomes" id="UP000033035">
    <property type="component" value="Unassembled WGS sequence"/>
</dbReference>
<evidence type="ECO:0000256" key="2">
    <source>
        <dbReference type="ARBA" id="ARBA00006275"/>
    </source>
</evidence>
<dbReference type="AlphaFoldDB" id="A0A0F5IPN4"/>
<keyword evidence="3" id="KW-0732">Signal</keyword>
<comment type="subcellular location">
    <subcellularLocation>
        <location evidence="1">Cell outer membrane</location>
    </subcellularLocation>
</comment>
<evidence type="ECO:0000259" key="6">
    <source>
        <dbReference type="Pfam" id="PF07980"/>
    </source>
</evidence>
<feature type="domain" description="SusD-like N-terminal" evidence="7">
    <location>
        <begin position="110"/>
        <end position="193"/>
    </location>
</feature>
<dbReference type="InterPro" id="IPR033985">
    <property type="entry name" value="SusD-like_N"/>
</dbReference>